<organism evidence="4 5">
    <name type="scientific">Penicillium concentricum</name>
    <dbReference type="NCBI Taxonomy" id="293559"/>
    <lineage>
        <taxon>Eukaryota</taxon>
        <taxon>Fungi</taxon>
        <taxon>Dikarya</taxon>
        <taxon>Ascomycota</taxon>
        <taxon>Pezizomycotina</taxon>
        <taxon>Eurotiomycetes</taxon>
        <taxon>Eurotiomycetidae</taxon>
        <taxon>Eurotiales</taxon>
        <taxon>Aspergillaceae</taxon>
        <taxon>Penicillium</taxon>
    </lineage>
</organism>
<feature type="domain" description="LysM" evidence="3">
    <location>
        <begin position="111"/>
        <end position="160"/>
    </location>
</feature>
<dbReference type="InterPro" id="IPR052210">
    <property type="entry name" value="LysM1-like"/>
</dbReference>
<keyword evidence="1" id="KW-0147">Chitin-binding</keyword>
<name>A0A9W9RA74_9EURO</name>
<dbReference type="InterPro" id="IPR036779">
    <property type="entry name" value="LysM_dom_sf"/>
</dbReference>
<dbReference type="EMBL" id="JAPZBT010000006">
    <property type="protein sequence ID" value="KAJ5356451.1"/>
    <property type="molecule type" value="Genomic_DNA"/>
</dbReference>
<reference evidence="4" key="1">
    <citation type="submission" date="2022-12" db="EMBL/GenBank/DDBJ databases">
        <authorList>
            <person name="Petersen C."/>
        </authorList>
    </citation>
    <scope>NUCLEOTIDE SEQUENCE</scope>
    <source>
        <strain evidence="4">IBT 3081</strain>
    </source>
</reference>
<accession>A0A9W9RA74</accession>
<dbReference type="PANTHER" id="PTHR34997:SF1">
    <property type="entry name" value="PEPTIDOGLYCAN-BINDING LYSIN DOMAIN"/>
    <property type="match status" value="1"/>
</dbReference>
<evidence type="ECO:0000313" key="4">
    <source>
        <dbReference type="EMBL" id="KAJ5356451.1"/>
    </source>
</evidence>
<dbReference type="GO" id="GO:0008061">
    <property type="term" value="F:chitin binding"/>
    <property type="evidence" value="ECO:0007669"/>
    <property type="project" value="UniProtKB-KW"/>
</dbReference>
<reference evidence="4" key="2">
    <citation type="journal article" date="2023" name="IMA Fungus">
        <title>Comparative genomic study of the Penicillium genus elucidates a diverse pangenome and 15 lateral gene transfer events.</title>
        <authorList>
            <person name="Petersen C."/>
            <person name="Sorensen T."/>
            <person name="Nielsen M.R."/>
            <person name="Sondergaard T.E."/>
            <person name="Sorensen J.L."/>
            <person name="Fitzpatrick D.A."/>
            <person name="Frisvad J.C."/>
            <person name="Nielsen K.L."/>
        </authorList>
    </citation>
    <scope>NUCLEOTIDE SEQUENCE</scope>
    <source>
        <strain evidence="4">IBT 3081</strain>
    </source>
</reference>
<evidence type="ECO:0000259" key="3">
    <source>
        <dbReference type="PROSITE" id="PS51782"/>
    </source>
</evidence>
<dbReference type="Proteomes" id="UP001147752">
    <property type="component" value="Unassembled WGS sequence"/>
</dbReference>
<dbReference type="Pfam" id="PF01476">
    <property type="entry name" value="LysM"/>
    <property type="match status" value="1"/>
</dbReference>
<keyword evidence="2" id="KW-0843">Virulence</keyword>
<proteinExistence type="predicted"/>
<sequence>MNSPLGYDAAIASNLASLTSVCNATVGYGFTTPTPYALNSTSKLVTTSTTTTAIPTCTEAYTVQATDNCHSVALAHNVSTYNLLFSNDLDLYCENFATVVNSTLCVPQKCSTYVWKGQDSCDSVTRGLNGVTVAQFLSWNPIFDMLCRNSLSYIGYVVCLSSPGGDPVTFPSSGSSTQMVPTVTSKVPAPTNAMNGTNTNCGGWYTVQKGDTCARISVANSLSLSDFYFLTNSLQTVQTYRWAKLIASLQWAV</sequence>
<dbReference type="InterPro" id="IPR018392">
    <property type="entry name" value="LysM"/>
</dbReference>
<comment type="caution">
    <text evidence="4">The sequence shown here is derived from an EMBL/GenBank/DDBJ whole genome shotgun (WGS) entry which is preliminary data.</text>
</comment>
<gene>
    <name evidence="4" type="ORF">N7517_011060</name>
</gene>
<dbReference type="Gene3D" id="3.10.350.10">
    <property type="entry name" value="LysM domain"/>
    <property type="match status" value="3"/>
</dbReference>
<evidence type="ECO:0000313" key="5">
    <source>
        <dbReference type="Proteomes" id="UP001147752"/>
    </source>
</evidence>
<dbReference type="PROSITE" id="PS51782">
    <property type="entry name" value="LYSM"/>
    <property type="match status" value="1"/>
</dbReference>
<dbReference type="AlphaFoldDB" id="A0A9W9RA74"/>
<dbReference type="OrthoDB" id="5985073at2759"/>
<dbReference type="RefSeq" id="XP_056574598.1">
    <property type="nucleotide sequence ID" value="XM_056728783.1"/>
</dbReference>
<dbReference type="CDD" id="cd00118">
    <property type="entry name" value="LysM"/>
    <property type="match status" value="1"/>
</dbReference>
<evidence type="ECO:0000256" key="1">
    <source>
        <dbReference type="ARBA" id="ARBA00022669"/>
    </source>
</evidence>
<evidence type="ECO:0000256" key="2">
    <source>
        <dbReference type="ARBA" id="ARBA00023026"/>
    </source>
</evidence>
<dbReference type="GeneID" id="81467966"/>
<dbReference type="PANTHER" id="PTHR34997">
    <property type="entry name" value="AM15"/>
    <property type="match status" value="1"/>
</dbReference>
<protein>
    <recommendedName>
        <fullName evidence="3">LysM domain-containing protein</fullName>
    </recommendedName>
</protein>
<keyword evidence="5" id="KW-1185">Reference proteome</keyword>